<evidence type="ECO:0000313" key="4">
    <source>
        <dbReference type="Proteomes" id="UP000193200"/>
    </source>
</evidence>
<dbReference type="AlphaFoldDB" id="A0A1Y5T159"/>
<dbReference type="InterPro" id="IPR036928">
    <property type="entry name" value="AS_sf"/>
</dbReference>
<comment type="similarity">
    <text evidence="1">Belongs to the amidase family.</text>
</comment>
<proteinExistence type="inferred from homology"/>
<protein>
    <submittedName>
        <fullName evidence="3">Acylamidase</fullName>
        <ecNumber evidence="3">3.5.1.13</ecNumber>
    </submittedName>
</protein>
<accession>A0A1Y5T159</accession>
<feature type="domain" description="Amidase" evidence="2">
    <location>
        <begin position="26"/>
        <end position="446"/>
    </location>
</feature>
<evidence type="ECO:0000256" key="1">
    <source>
        <dbReference type="ARBA" id="ARBA00009199"/>
    </source>
</evidence>
<dbReference type="EMBL" id="FWFR01000002">
    <property type="protein sequence ID" value="SLN53254.1"/>
    <property type="molecule type" value="Genomic_DNA"/>
</dbReference>
<gene>
    <name evidence="3" type="primary">aam_3</name>
    <name evidence="3" type="ORF">OCH7691_02226</name>
</gene>
<evidence type="ECO:0000259" key="2">
    <source>
        <dbReference type="Pfam" id="PF01425"/>
    </source>
</evidence>
<dbReference type="InParanoid" id="A0A1Y5T159"/>
<reference evidence="3 4" key="1">
    <citation type="submission" date="2017-03" db="EMBL/GenBank/DDBJ databases">
        <authorList>
            <person name="Afonso C.L."/>
            <person name="Miller P.J."/>
            <person name="Scott M.A."/>
            <person name="Spackman E."/>
            <person name="Goraichik I."/>
            <person name="Dimitrov K.M."/>
            <person name="Suarez D.L."/>
            <person name="Swayne D.E."/>
        </authorList>
    </citation>
    <scope>NUCLEOTIDE SEQUENCE [LARGE SCALE GENOMIC DNA]</scope>
    <source>
        <strain evidence="3 4">CECT 7691</strain>
    </source>
</reference>
<organism evidence="3 4">
    <name type="scientific">Oceanibacterium hippocampi</name>
    <dbReference type="NCBI Taxonomy" id="745714"/>
    <lineage>
        <taxon>Bacteria</taxon>
        <taxon>Pseudomonadati</taxon>
        <taxon>Pseudomonadota</taxon>
        <taxon>Alphaproteobacteria</taxon>
        <taxon>Sneathiellales</taxon>
        <taxon>Sneathiellaceae</taxon>
        <taxon>Oceanibacterium</taxon>
    </lineage>
</organism>
<evidence type="ECO:0000313" key="3">
    <source>
        <dbReference type="EMBL" id="SLN53254.1"/>
    </source>
</evidence>
<dbReference type="SUPFAM" id="SSF75304">
    <property type="entry name" value="Amidase signature (AS) enzymes"/>
    <property type="match status" value="1"/>
</dbReference>
<dbReference type="PANTHER" id="PTHR11895">
    <property type="entry name" value="TRANSAMIDASE"/>
    <property type="match status" value="1"/>
</dbReference>
<dbReference type="GO" id="GO:0047680">
    <property type="term" value="F:aryl-acylamidase activity"/>
    <property type="evidence" value="ECO:0007669"/>
    <property type="project" value="UniProtKB-EC"/>
</dbReference>
<dbReference type="PANTHER" id="PTHR11895:SF7">
    <property type="entry name" value="GLUTAMYL-TRNA(GLN) AMIDOTRANSFERASE SUBUNIT A, MITOCHONDRIAL"/>
    <property type="match status" value="1"/>
</dbReference>
<dbReference type="InterPro" id="IPR000120">
    <property type="entry name" value="Amidase"/>
</dbReference>
<dbReference type="InterPro" id="IPR023631">
    <property type="entry name" value="Amidase_dom"/>
</dbReference>
<keyword evidence="3" id="KW-0378">Hydrolase</keyword>
<name>A0A1Y5T159_9PROT</name>
<dbReference type="EC" id="3.5.1.13" evidence="3"/>
<dbReference type="Gene3D" id="3.90.1300.10">
    <property type="entry name" value="Amidase signature (AS) domain"/>
    <property type="match status" value="1"/>
</dbReference>
<dbReference type="Pfam" id="PF01425">
    <property type="entry name" value="Amidase"/>
    <property type="match status" value="1"/>
</dbReference>
<dbReference type="Proteomes" id="UP000193200">
    <property type="component" value="Unassembled WGS sequence"/>
</dbReference>
<keyword evidence="4" id="KW-1185">Reference proteome</keyword>
<dbReference type="NCBIfam" id="NF004815">
    <property type="entry name" value="PRK06169.1"/>
    <property type="match status" value="1"/>
</dbReference>
<sequence>MSDDLIYMPASELVRGYAAGTVSPVEVTNAVLARIDEQNGPLNAFILVDHDGALEAARESEARWRAGTPLGPIDGVPTTIKDIILTKGWPTLRGSTTVDPDQPWDIDAPCTARLREAGAVLLGKTTSPEFGWKGVTDSPLTGITRNPWHLDKTPGGSSGGAAAACAAGMGALHIGTDGGGSIRIPASFSGIFGFKQTFGVVPAYPASPFGTVAHVGPMARTVADAALMLRVIAQPDSRDWFAVPHDETPLAADLGQGVAGLRIAYSANLGYAAVEPEVAACVAQAARVFADLGAHVEAVDPGFEDPHGIFQCHWYAGAYGALGHLDEAGRGRLDPGLDRAVEAGSRIALDTYLAAVQARNRLGVRMAAFHREYDLLITPATAVAAFDVGRLAPDDANGDWMSWTPFSFPFNLTQQPACSVPCGFTSGGLPVGLQIVGDRFADALVLRAALAFEMARPVHRSRPAL</sequence>
<dbReference type="RefSeq" id="WP_217807927.1">
    <property type="nucleotide sequence ID" value="NZ_FWFR01000002.1"/>
</dbReference>